<dbReference type="EMBL" id="CM042036">
    <property type="protein sequence ID" value="KAI3744034.1"/>
    <property type="molecule type" value="Genomic_DNA"/>
</dbReference>
<proteinExistence type="predicted"/>
<dbReference type="Proteomes" id="UP001056120">
    <property type="component" value="Linkage Group LG19"/>
</dbReference>
<evidence type="ECO:0000313" key="1">
    <source>
        <dbReference type="EMBL" id="KAI3744034.1"/>
    </source>
</evidence>
<sequence>MFRNYKVFDEDQSHTNDDLEWVNQITECPVYHPSVEDFEDPLRYIQKIAPEASKYGICKIVPPLVSSAPTGVVMKNENPGFRFTPKVQPLRVSRWTVNDKNSFFISGKSYTLRDFEVMANRVFANKYCLSGCLPSAYMEREFWLEMTRGNKGTVEYGVNVDGSAFSSSSDDHLANSNWNLKVSYLSFCNGVTDPMLYIGMLFSMFAWHVEDHYLYSINYHHCGAPKTWYGVPSSAAHEFEKVIQHHVYTREILSTNGPEGAFEMLADKTTMFSPEILLQNHVPVYKLVQLPGEFVGTFPRAYHAGFSHGFNCGEAVNFAARDWFPFGGAANERYAFLQKKPIIPYEEILCKEAMLLSSKSPKKDYTRDPDADSNRFIKGPFASLIHKYDNAISYLKSLDRSLSILSNLKETVSCSLCKRDCYVAHVNCNCRVDPICVFHNKELSDCCCGRNRVLYVRGDLPKMKNVAKKFEEEQSVHEAEKLMKHDSCINKGHKGGLGGVEYVDTKILQSNVSAKESKRTRKQRTCNNGKVDVATPVNRPGKRGKFGISLRMRSGGRRLKKVNKKGGKRAS</sequence>
<reference evidence="2" key="1">
    <citation type="journal article" date="2022" name="Mol. Ecol. Resour.">
        <title>The genomes of chicory, endive, great burdock and yacon provide insights into Asteraceae palaeo-polyploidization history and plant inulin production.</title>
        <authorList>
            <person name="Fan W."/>
            <person name="Wang S."/>
            <person name="Wang H."/>
            <person name="Wang A."/>
            <person name="Jiang F."/>
            <person name="Liu H."/>
            <person name="Zhao H."/>
            <person name="Xu D."/>
            <person name="Zhang Y."/>
        </authorList>
    </citation>
    <scope>NUCLEOTIDE SEQUENCE [LARGE SCALE GENOMIC DNA]</scope>
    <source>
        <strain evidence="2">cv. Yunnan</strain>
    </source>
</reference>
<comment type="caution">
    <text evidence="1">The sequence shown here is derived from an EMBL/GenBank/DDBJ whole genome shotgun (WGS) entry which is preliminary data.</text>
</comment>
<protein>
    <submittedName>
        <fullName evidence="1">Uncharacterized protein</fullName>
    </submittedName>
</protein>
<reference evidence="1 2" key="2">
    <citation type="journal article" date="2022" name="Mol. Ecol. Resour.">
        <title>The genomes of chicory, endive, great burdock and yacon provide insights into Asteraceae paleo-polyploidization history and plant inulin production.</title>
        <authorList>
            <person name="Fan W."/>
            <person name="Wang S."/>
            <person name="Wang H."/>
            <person name="Wang A."/>
            <person name="Jiang F."/>
            <person name="Liu H."/>
            <person name="Zhao H."/>
            <person name="Xu D."/>
            <person name="Zhang Y."/>
        </authorList>
    </citation>
    <scope>NUCLEOTIDE SEQUENCE [LARGE SCALE GENOMIC DNA]</scope>
    <source>
        <strain evidence="2">cv. Yunnan</strain>
        <tissue evidence="1">Leaves</tissue>
    </source>
</reference>
<name>A0ACB9DBP5_9ASTR</name>
<evidence type="ECO:0000313" key="2">
    <source>
        <dbReference type="Proteomes" id="UP001056120"/>
    </source>
</evidence>
<organism evidence="1 2">
    <name type="scientific">Smallanthus sonchifolius</name>
    <dbReference type="NCBI Taxonomy" id="185202"/>
    <lineage>
        <taxon>Eukaryota</taxon>
        <taxon>Viridiplantae</taxon>
        <taxon>Streptophyta</taxon>
        <taxon>Embryophyta</taxon>
        <taxon>Tracheophyta</taxon>
        <taxon>Spermatophyta</taxon>
        <taxon>Magnoliopsida</taxon>
        <taxon>eudicotyledons</taxon>
        <taxon>Gunneridae</taxon>
        <taxon>Pentapetalae</taxon>
        <taxon>asterids</taxon>
        <taxon>campanulids</taxon>
        <taxon>Asterales</taxon>
        <taxon>Asteraceae</taxon>
        <taxon>Asteroideae</taxon>
        <taxon>Heliantheae alliance</taxon>
        <taxon>Millerieae</taxon>
        <taxon>Smallanthus</taxon>
    </lineage>
</organism>
<gene>
    <name evidence="1" type="ORF">L1987_57106</name>
</gene>
<accession>A0ACB9DBP5</accession>
<keyword evidence="2" id="KW-1185">Reference proteome</keyword>